<comment type="caution">
    <text evidence="4">The sequence shown here is derived from an EMBL/GenBank/DDBJ whole genome shotgun (WGS) entry which is preliminary data.</text>
</comment>
<evidence type="ECO:0000259" key="3">
    <source>
        <dbReference type="Pfam" id="PF13441"/>
    </source>
</evidence>
<evidence type="ECO:0000313" key="4">
    <source>
        <dbReference type="EMBL" id="OAM84263.1"/>
    </source>
</evidence>
<dbReference type="RefSeq" id="WP_067450150.1">
    <property type="nucleotide sequence ID" value="NZ_LVVY01000001.1"/>
</dbReference>
<keyword evidence="2" id="KW-0732">Signal</keyword>
<keyword evidence="1" id="KW-1133">Transmembrane helix</keyword>
<dbReference type="AlphaFoldDB" id="A0A178I4J4"/>
<organism evidence="4 5">
    <name type="scientific">Devosia elaeis</name>
    <dbReference type="NCBI Taxonomy" id="1770058"/>
    <lineage>
        <taxon>Bacteria</taxon>
        <taxon>Pseudomonadati</taxon>
        <taxon>Pseudomonadota</taxon>
        <taxon>Alphaproteobacteria</taxon>
        <taxon>Hyphomicrobiales</taxon>
        <taxon>Devosiaceae</taxon>
        <taxon>Devosia</taxon>
    </lineage>
</organism>
<gene>
    <name evidence="4" type="ORF">A3840_00385</name>
</gene>
<evidence type="ECO:0000313" key="5">
    <source>
        <dbReference type="Proteomes" id="UP000078389"/>
    </source>
</evidence>
<reference evidence="4 5" key="1">
    <citation type="submission" date="2016-03" db="EMBL/GenBank/DDBJ databases">
        <title>Genome sequencing of Devosia sp. S37.</title>
        <authorList>
            <person name="Mohd Nor M."/>
        </authorList>
    </citation>
    <scope>NUCLEOTIDE SEQUENCE [LARGE SCALE GENOMIC DNA]</scope>
    <source>
        <strain evidence="4 5">S37</strain>
    </source>
</reference>
<feature type="signal peptide" evidence="2">
    <location>
        <begin position="1"/>
        <end position="19"/>
    </location>
</feature>
<protein>
    <recommendedName>
        <fullName evidence="3">YMGG-like Gly-zipper domain-containing protein</fullName>
    </recommendedName>
</protein>
<sequence>MKKIAPVALVVVAALSMSACTSTQRTISGAAIGGAGGALVGGAVGGYTGAVIGGAGGAAAGALLANN</sequence>
<dbReference type="Proteomes" id="UP000078389">
    <property type="component" value="Unassembled WGS sequence"/>
</dbReference>
<dbReference type="InterPro" id="IPR027367">
    <property type="entry name" value="Gly-zipper_YMGG"/>
</dbReference>
<keyword evidence="1" id="KW-0472">Membrane</keyword>
<feature type="domain" description="YMGG-like Gly-zipper" evidence="3">
    <location>
        <begin position="24"/>
        <end position="65"/>
    </location>
</feature>
<keyword evidence="1" id="KW-0812">Transmembrane</keyword>
<dbReference type="EMBL" id="LVVY01000001">
    <property type="protein sequence ID" value="OAM84263.1"/>
    <property type="molecule type" value="Genomic_DNA"/>
</dbReference>
<evidence type="ECO:0000256" key="1">
    <source>
        <dbReference type="SAM" id="Phobius"/>
    </source>
</evidence>
<dbReference type="PROSITE" id="PS51257">
    <property type="entry name" value="PROKAR_LIPOPROTEIN"/>
    <property type="match status" value="1"/>
</dbReference>
<feature type="transmembrane region" description="Helical" evidence="1">
    <location>
        <begin position="39"/>
        <end position="65"/>
    </location>
</feature>
<evidence type="ECO:0000256" key="2">
    <source>
        <dbReference type="SAM" id="SignalP"/>
    </source>
</evidence>
<dbReference type="Pfam" id="PF13441">
    <property type="entry name" value="Gly-zipper_YMGG"/>
    <property type="match status" value="1"/>
</dbReference>
<keyword evidence="5" id="KW-1185">Reference proteome</keyword>
<name>A0A178I4J4_9HYPH</name>
<proteinExistence type="predicted"/>
<feature type="chain" id="PRO_5008088422" description="YMGG-like Gly-zipper domain-containing protein" evidence="2">
    <location>
        <begin position="20"/>
        <end position="67"/>
    </location>
</feature>
<accession>A0A178I4J4</accession>